<feature type="region of interest" description="Disordered" evidence="1">
    <location>
        <begin position="606"/>
        <end position="627"/>
    </location>
</feature>
<accession>S3CVE2</accession>
<dbReference type="EMBL" id="KE145367">
    <property type="protein sequence ID" value="EPE29630.1"/>
    <property type="molecule type" value="Genomic_DNA"/>
</dbReference>
<dbReference type="Proteomes" id="UP000016922">
    <property type="component" value="Unassembled WGS sequence"/>
</dbReference>
<evidence type="ECO:0000256" key="1">
    <source>
        <dbReference type="SAM" id="MobiDB-lite"/>
    </source>
</evidence>
<feature type="region of interest" description="Disordered" evidence="1">
    <location>
        <begin position="522"/>
        <end position="543"/>
    </location>
</feature>
<feature type="compositionally biased region" description="Polar residues" evidence="1">
    <location>
        <begin position="948"/>
        <end position="977"/>
    </location>
</feature>
<dbReference type="eggNOG" id="ENOG502RS6A">
    <property type="taxonomic scope" value="Eukaryota"/>
</dbReference>
<evidence type="ECO:0000313" key="3">
    <source>
        <dbReference type="Proteomes" id="UP000016922"/>
    </source>
</evidence>
<gene>
    <name evidence="2" type="ORF">GLAREA_00790</name>
</gene>
<organism evidence="2 3">
    <name type="scientific">Glarea lozoyensis (strain ATCC 20868 / MF5171)</name>
    <dbReference type="NCBI Taxonomy" id="1116229"/>
    <lineage>
        <taxon>Eukaryota</taxon>
        <taxon>Fungi</taxon>
        <taxon>Dikarya</taxon>
        <taxon>Ascomycota</taxon>
        <taxon>Pezizomycotina</taxon>
        <taxon>Leotiomycetes</taxon>
        <taxon>Helotiales</taxon>
        <taxon>Helotiaceae</taxon>
        <taxon>Glarea</taxon>
    </lineage>
</organism>
<feature type="region of interest" description="Disordered" evidence="1">
    <location>
        <begin position="181"/>
        <end position="309"/>
    </location>
</feature>
<dbReference type="OMA" id="DYRSYSM"/>
<proteinExistence type="predicted"/>
<dbReference type="HOGENOM" id="CLU_008346_0_0_1"/>
<feature type="region of interest" description="Disordered" evidence="1">
    <location>
        <begin position="439"/>
        <end position="463"/>
    </location>
</feature>
<feature type="region of interest" description="Disordered" evidence="1">
    <location>
        <begin position="835"/>
        <end position="898"/>
    </location>
</feature>
<feature type="region of interest" description="Disordered" evidence="1">
    <location>
        <begin position="1"/>
        <end position="58"/>
    </location>
</feature>
<dbReference type="GeneID" id="19459848"/>
<feature type="region of interest" description="Disordered" evidence="1">
    <location>
        <begin position="74"/>
        <end position="112"/>
    </location>
</feature>
<reference evidence="2 3" key="1">
    <citation type="journal article" date="2013" name="BMC Genomics">
        <title>Genomics-driven discovery of the pneumocandin biosynthetic gene cluster in the fungus Glarea lozoyensis.</title>
        <authorList>
            <person name="Chen L."/>
            <person name="Yue Q."/>
            <person name="Zhang X."/>
            <person name="Xiang M."/>
            <person name="Wang C."/>
            <person name="Li S."/>
            <person name="Che Y."/>
            <person name="Ortiz-Lopez F.J."/>
            <person name="Bills G.F."/>
            <person name="Liu X."/>
            <person name="An Z."/>
        </authorList>
    </citation>
    <scope>NUCLEOTIDE SEQUENCE [LARGE SCALE GENOMIC DNA]</scope>
    <source>
        <strain evidence="3">ATCC 20868 / MF5171</strain>
    </source>
</reference>
<feature type="compositionally biased region" description="Low complexity" evidence="1">
    <location>
        <begin position="265"/>
        <end position="284"/>
    </location>
</feature>
<feature type="compositionally biased region" description="Polar residues" evidence="1">
    <location>
        <begin position="852"/>
        <end position="867"/>
    </location>
</feature>
<protein>
    <submittedName>
        <fullName evidence="2">Uncharacterized protein</fullName>
    </submittedName>
</protein>
<dbReference type="AlphaFoldDB" id="S3CVE2"/>
<dbReference type="OrthoDB" id="4156126at2759"/>
<sequence>MDNLPTPSSAILRDRGFSASHGGNHSTPARHGVERAGSRNGANARRPEEGRSPSNLPKAFESMLKTTTETGDIGMFSIKPSRVPPPVNSPRRMGPYNENGPVKQQHHHQQQYQSFQPYGVPAVDDRRRLPSYARDTTSELISMYESPSQKSSRVFDDNTDYRSYSMTHTTAYSLTNHRSYTSLRSQPDGGAILQRPRSPFAYPTRLRRPGFRPSSPALTDGGAVDYRRRAEIDRQPYGPGHSTSSPSSLYAHKRMPPMLRPEGNRSTPSLLSQPSPPRRCSSPLAVHSGNTSHDWARRMGPTSVNTSPARSTFSLASTANHFVNNLPPSNTTTPGKLQSQTPMYYDYTEEFDETYSQSAGREPPPQFRMAETIPEDRPMNAGRPSLVDANARSVTPNLKNGVRVSSSSASIHQVPTQDNSEPNIHDSYNVWVAPEPVVATPGVGHTSSESSWNGQKTPELNDEALDSGRRADISFGLARKESIARRCQMEQVSTTNLQYGQSQSTDGLQPARQKIKLDLSIRQTSNNPNSQEQTGQEILTTPQRSKKVIYASFSPASASKKMKCDPKRSSSLDFDMGRKRVRSSGFNSIDTGITDLADLLSSLDSANETQHSDDTENPTLPPERVRMNSPTIPEEIVKKTEVLEHTPLLPLSTFNSHSKQREGDPSIIQPSRYRRQRPQHIEPATIQKAGDFKDLSFDFPRKSVSRSGSPMLAPKPISPARQLKLKNSVPQLMKALPPLPPHLLRLCDSPSNDTALDENTPPQDIVVANFPSTSRIIQPPPKVFQPNGTQGTGVSETLVEIPENNEVSLTTNSLDRKTVNDETAPIASPPKLKLKLRSSAAATKVSPHDSRPWNSEENYPWSEQNPNIRLPSMITKDKPSDSKPARFKLKSSRASNSLSDTVKITRDIPDSKTAAGLHLPHAKDLFTAPLAVDNLFHQLGKHLHSRRSSATSSQPETESSQAAGSSAHTVQRSTGQASRLADEPLTPVISQSGCAEDSSDEHAHHSLRKKFTNLKARLTAPYLLRGGSHSYDDVTLRAMRTGNSTIPPAIRSVPNLHASIGLSVEVEDTTLRTERVKRVRLKDKLSKWLKGAKMAISARVRSLSSSG</sequence>
<feature type="compositionally biased region" description="Basic and acidic residues" evidence="1">
    <location>
        <begin position="875"/>
        <end position="884"/>
    </location>
</feature>
<feature type="compositionally biased region" description="Polar residues" evidence="1">
    <location>
        <begin position="399"/>
        <end position="422"/>
    </location>
</feature>
<dbReference type="RefSeq" id="XP_008083739.1">
    <property type="nucleotide sequence ID" value="XM_008085548.1"/>
</dbReference>
<feature type="compositionally biased region" description="Basic and acidic residues" evidence="1">
    <location>
        <begin position="225"/>
        <end position="234"/>
    </location>
</feature>
<feature type="region of interest" description="Disordered" evidence="1">
    <location>
        <begin position="943"/>
        <end position="1001"/>
    </location>
</feature>
<name>S3CVE2_GLAL2</name>
<evidence type="ECO:0000313" key="2">
    <source>
        <dbReference type="EMBL" id="EPE29630.1"/>
    </source>
</evidence>
<keyword evidence="3" id="KW-1185">Reference proteome</keyword>
<feature type="compositionally biased region" description="Polar residues" evidence="1">
    <location>
        <begin position="445"/>
        <end position="458"/>
    </location>
</feature>
<feature type="region of interest" description="Disordered" evidence="1">
    <location>
        <begin position="399"/>
        <end position="423"/>
    </location>
</feature>
<dbReference type="KEGG" id="glz:GLAREA_00790"/>